<dbReference type="Gene3D" id="3.40.720.10">
    <property type="entry name" value="Alkaline Phosphatase, subunit A"/>
    <property type="match status" value="1"/>
</dbReference>
<dbReference type="Pfam" id="PF00884">
    <property type="entry name" value="Sulfatase"/>
    <property type="match status" value="1"/>
</dbReference>
<proteinExistence type="inferred from homology"/>
<evidence type="ECO:0000256" key="6">
    <source>
        <dbReference type="PIRSR" id="PIRSR036666-50"/>
    </source>
</evidence>
<dbReference type="OrthoDB" id="96314at2759"/>
<dbReference type="InterPro" id="IPR000917">
    <property type="entry name" value="Sulfatase_N"/>
</dbReference>
<comment type="PTM">
    <text evidence="6">The conversion to 3-oxoalanine (also known as C-formylglycine, FGly), of a serine or cysteine residue in prokaryotes and of a cysteine residue in eukaryotes, is critical for catalytic activity.</text>
</comment>
<evidence type="ECO:0000256" key="1">
    <source>
        <dbReference type="ARBA" id="ARBA00001913"/>
    </source>
</evidence>
<feature type="non-terminal residue" evidence="7">
    <location>
        <position position="581"/>
    </location>
</feature>
<evidence type="ECO:0000256" key="2">
    <source>
        <dbReference type="ARBA" id="ARBA00008779"/>
    </source>
</evidence>
<organism evidence="7 8">
    <name type="scientific">Owenia fusiformis</name>
    <name type="common">Polychaete worm</name>
    <dbReference type="NCBI Taxonomy" id="6347"/>
    <lineage>
        <taxon>Eukaryota</taxon>
        <taxon>Metazoa</taxon>
        <taxon>Spiralia</taxon>
        <taxon>Lophotrochozoa</taxon>
        <taxon>Annelida</taxon>
        <taxon>Polychaeta</taxon>
        <taxon>Sedentaria</taxon>
        <taxon>Canalipalpata</taxon>
        <taxon>Sabellida</taxon>
        <taxon>Oweniida</taxon>
        <taxon>Oweniidae</taxon>
        <taxon>Owenia</taxon>
    </lineage>
</organism>
<comment type="caution">
    <text evidence="7">The sequence shown here is derived from an EMBL/GenBank/DDBJ whole genome shotgun (WGS) entry which is preliminary data.</text>
</comment>
<dbReference type="SUPFAM" id="SSF53649">
    <property type="entry name" value="Alkaline phosphatase-like"/>
    <property type="match status" value="1"/>
</dbReference>
<dbReference type="GO" id="GO:0030203">
    <property type="term" value="P:glycosaminoglycan metabolic process"/>
    <property type="evidence" value="ECO:0007669"/>
    <property type="project" value="InterPro"/>
</dbReference>
<evidence type="ECO:0000256" key="4">
    <source>
        <dbReference type="ARBA" id="ARBA00022801"/>
    </source>
</evidence>
<keyword evidence="4" id="KW-0378">Hydrolase</keyword>
<comment type="cofactor">
    <cofactor evidence="1">
        <name>Ca(2+)</name>
        <dbReference type="ChEBI" id="CHEBI:29108"/>
    </cofactor>
</comment>
<keyword evidence="5" id="KW-0325">Glycoprotein</keyword>
<dbReference type="EMBL" id="CAIIXF020000005">
    <property type="protein sequence ID" value="CAH1783660.1"/>
    <property type="molecule type" value="Genomic_DNA"/>
</dbReference>
<dbReference type="PIRSF" id="PIRSF036666">
    <property type="entry name" value="G6S"/>
    <property type="match status" value="1"/>
</dbReference>
<evidence type="ECO:0000256" key="5">
    <source>
        <dbReference type="ARBA" id="ARBA00023180"/>
    </source>
</evidence>
<feature type="modified residue" description="3-oxoalanine (Cys)" evidence="6">
    <location>
        <position position="86"/>
    </location>
</feature>
<evidence type="ECO:0000313" key="7">
    <source>
        <dbReference type="EMBL" id="CAH1783660.1"/>
    </source>
</evidence>
<evidence type="ECO:0000313" key="8">
    <source>
        <dbReference type="Proteomes" id="UP000749559"/>
    </source>
</evidence>
<dbReference type="Proteomes" id="UP000749559">
    <property type="component" value="Unassembled WGS sequence"/>
</dbReference>
<gene>
    <name evidence="7" type="ORF">OFUS_LOCUS9981</name>
</gene>
<dbReference type="InterPro" id="IPR024607">
    <property type="entry name" value="Sulfatase_CS"/>
</dbReference>
<dbReference type="CDD" id="cd16147">
    <property type="entry name" value="G6S"/>
    <property type="match status" value="1"/>
</dbReference>
<dbReference type="InterPro" id="IPR012251">
    <property type="entry name" value="GlcNAc_6-SO4ase"/>
</dbReference>
<accession>A0A8J1XH50</accession>
<protein>
    <submittedName>
        <fullName evidence="7">Uncharacterized protein</fullName>
    </submittedName>
</protein>
<dbReference type="PANTHER" id="PTHR43108:SF8">
    <property type="entry name" value="SD21168P"/>
    <property type="match status" value="1"/>
</dbReference>
<dbReference type="AlphaFoldDB" id="A0A8J1XH50"/>
<keyword evidence="3" id="KW-0732">Signal</keyword>
<dbReference type="PROSITE" id="PS00523">
    <property type="entry name" value="SULFATASE_1"/>
    <property type="match status" value="1"/>
</dbReference>
<name>A0A8J1XH50_OWEFU</name>
<evidence type="ECO:0000256" key="3">
    <source>
        <dbReference type="ARBA" id="ARBA00022729"/>
    </source>
</evidence>
<keyword evidence="8" id="KW-1185">Reference proteome</keyword>
<dbReference type="InterPro" id="IPR017850">
    <property type="entry name" value="Alkaline_phosphatase_core_sf"/>
</dbReference>
<comment type="similarity">
    <text evidence="2">Belongs to the sulfatase family.</text>
</comment>
<dbReference type="PANTHER" id="PTHR43108">
    <property type="entry name" value="N-ACETYLGLUCOSAMINE-6-SULFATASE FAMILY MEMBER"/>
    <property type="match status" value="1"/>
</dbReference>
<dbReference type="GO" id="GO:0005539">
    <property type="term" value="F:glycosaminoglycan binding"/>
    <property type="evidence" value="ECO:0007669"/>
    <property type="project" value="TreeGrafter"/>
</dbReference>
<sequence>HVTFKMVDQIFFKFLAFMTLLGFYRQAKLLNADANSCLKRKPNIIFILTDDQDIEIGGTIPIVKTKQLIGDAGITFQNMFVDSPLCCPSRSSILTGRYIHNHNAVNNSINGNCSSPAWQAGAEKKAFSVYLKEQQYTTFFAGKYLNQYGKKAAGGPAHVPPGWDWWNGLVGNSRYYNYKLSVNGTKENHKDDYKTDYLTDVIHRRGIEFLQLQNNDGTNADAKPFFMMLSTPACHAPFTPAPQYSGKFNDTKAPRNGSFNVYGKDKHWLLRAAKHPLSKTSLEYIDGAYRNRWRTLLSVDDIVENVINVLKERKLLENTYIFFSSDNGFHLGQFSLPNDKRQMYDFDIRVPLYVRGPGIKPGQKKNQLIGNIDLAPTFIALANGTVPSEMDGQSFVPLLDSSSSKWRNDFLIEHQGEYGGDSRCPDLKDDNVDNCYPDCVCEDAKNNTYTCVRTLSFNTNLVYCQFSDSESFVEVYDLKKDPYQLNNLAKTIDPKLLAKQNQRLIQLSVCQGDSCRTLEPDYGAEWLNQLKHDKHPHDIKHQYDDKHQNDEKHQFDKHQYDDKQLEEYSWQKRLRQLLTEY</sequence>
<reference evidence="7" key="1">
    <citation type="submission" date="2022-03" db="EMBL/GenBank/DDBJ databases">
        <authorList>
            <person name="Martin C."/>
        </authorList>
    </citation>
    <scope>NUCLEOTIDE SEQUENCE</scope>
</reference>
<dbReference type="GO" id="GO:0008449">
    <property type="term" value="F:N-acetylglucosamine-6-sulfatase activity"/>
    <property type="evidence" value="ECO:0007669"/>
    <property type="project" value="InterPro"/>
</dbReference>